<dbReference type="Gene3D" id="3.30.230.10">
    <property type="match status" value="1"/>
</dbReference>
<dbReference type="InterPro" id="IPR014721">
    <property type="entry name" value="Ribsml_uS5_D2-typ_fold_subgr"/>
</dbReference>
<dbReference type="InterPro" id="IPR027065">
    <property type="entry name" value="Lon_Prtase"/>
</dbReference>
<evidence type="ECO:0000259" key="3">
    <source>
        <dbReference type="PROSITE" id="PS50106"/>
    </source>
</evidence>
<dbReference type="InterPro" id="IPR020568">
    <property type="entry name" value="Ribosomal_Su5_D2-typ_SF"/>
</dbReference>
<dbReference type="RefSeq" id="WP_009482324.1">
    <property type="nucleotide sequence ID" value="NZ_BAFE01000052.1"/>
</dbReference>
<dbReference type="eggNOG" id="COG3480">
    <property type="taxonomic scope" value="Bacteria"/>
</dbReference>
<dbReference type="SUPFAM" id="SSF54211">
    <property type="entry name" value="Ribosomal protein S5 domain 2-like"/>
    <property type="match status" value="1"/>
</dbReference>
<dbReference type="GO" id="GO:0004252">
    <property type="term" value="F:serine-type endopeptidase activity"/>
    <property type="evidence" value="ECO:0007669"/>
    <property type="project" value="InterPro"/>
</dbReference>
<dbReference type="SUPFAM" id="SSF50156">
    <property type="entry name" value="PDZ domain-like"/>
    <property type="match status" value="1"/>
</dbReference>
<dbReference type="Proteomes" id="UP000004367">
    <property type="component" value="Unassembled WGS sequence"/>
</dbReference>
<dbReference type="OrthoDB" id="2356897at2"/>
<sequence>MRRRPRATSAEDAGAAHPDGRSDGPPDDSAAHVGRDAHDHDHDHDADEHDHVREGTHGETIGAGSTRAPRRRRPLVGRSLSGFLFLLVLLGLVAQFVTLPFVILRPGPAVDVLGTPEDGAPVVTVAGAKTYPTSGSLFFTTVAQYGGPGRRPNAWDVGVAFVDPRAELMRESVVYPPQVSEKQVRDENTAAMTDSQQEAVAVALRRVGRPVTERAVVARVLPDGPAEGVVEKGDVVTAVDGRPVAHAADITAHIQKTTGPVRLTVLRGGKERTLTLTPVVREKRRLVGILVQPTFSFGVDVAIHAGDVGGPSAGMMFGLGIYDTLTPGALTGGRRIAGTGTLDSTGRVGPIGGIEQKLQGAKDAGAGWFLAPRTNCGEVVGHVPAGLVVTPVTTFDEALDAVESIAAGKGNTLPACPAG</sequence>
<dbReference type="InterPro" id="IPR001478">
    <property type="entry name" value="PDZ"/>
</dbReference>
<reference evidence="4 5" key="1">
    <citation type="submission" date="2012-02" db="EMBL/GenBank/DDBJ databases">
        <title>Whole genome shotgun sequence of Mobilicoccus pelagius NBRC 104925.</title>
        <authorList>
            <person name="Yoshida Y."/>
            <person name="Hosoyama A."/>
            <person name="Tsuchikane K."/>
            <person name="Katsumata H."/>
            <person name="Yamazaki S."/>
            <person name="Fujita N."/>
        </authorList>
    </citation>
    <scope>NUCLEOTIDE SEQUENCE [LARGE SCALE GENOMIC DNA]</scope>
    <source>
        <strain evidence="4 5">NBRC 104925</strain>
    </source>
</reference>
<evidence type="ECO:0000256" key="1">
    <source>
        <dbReference type="SAM" id="MobiDB-lite"/>
    </source>
</evidence>
<keyword evidence="2" id="KW-0812">Transmembrane</keyword>
<dbReference type="Gene3D" id="2.30.42.10">
    <property type="match status" value="1"/>
</dbReference>
<dbReference type="PROSITE" id="PS50106">
    <property type="entry name" value="PDZ"/>
    <property type="match status" value="1"/>
</dbReference>
<evidence type="ECO:0000313" key="5">
    <source>
        <dbReference type="Proteomes" id="UP000004367"/>
    </source>
</evidence>
<name>H5URR8_9MICO</name>
<accession>H5URR8</accession>
<keyword evidence="2" id="KW-1133">Transmembrane helix</keyword>
<keyword evidence="5" id="KW-1185">Reference proteome</keyword>
<dbReference type="GO" id="GO:0006508">
    <property type="term" value="P:proteolysis"/>
    <property type="evidence" value="ECO:0007669"/>
    <property type="project" value="InterPro"/>
</dbReference>
<feature type="transmembrane region" description="Helical" evidence="2">
    <location>
        <begin position="80"/>
        <end position="103"/>
    </location>
</feature>
<feature type="domain" description="PDZ" evidence="3">
    <location>
        <begin position="189"/>
        <end position="269"/>
    </location>
</feature>
<evidence type="ECO:0000256" key="2">
    <source>
        <dbReference type="SAM" id="Phobius"/>
    </source>
</evidence>
<dbReference type="CDD" id="cd06779">
    <property type="entry name" value="cpPDZ_Deg_HtrA-like"/>
    <property type="match status" value="1"/>
</dbReference>
<evidence type="ECO:0000313" key="4">
    <source>
        <dbReference type="EMBL" id="GAB48426.1"/>
    </source>
</evidence>
<dbReference type="GO" id="GO:0005524">
    <property type="term" value="F:ATP binding"/>
    <property type="evidence" value="ECO:0007669"/>
    <property type="project" value="InterPro"/>
</dbReference>
<feature type="compositionally biased region" description="Basic and acidic residues" evidence="1">
    <location>
        <begin position="18"/>
        <end position="57"/>
    </location>
</feature>
<dbReference type="EMBL" id="BAFE01000052">
    <property type="protein sequence ID" value="GAB48426.1"/>
    <property type="molecule type" value="Genomic_DNA"/>
</dbReference>
<proteinExistence type="predicted"/>
<comment type="caution">
    <text evidence="4">The sequence shown here is derived from an EMBL/GenBank/DDBJ whole genome shotgun (WGS) entry which is preliminary data.</text>
</comment>
<dbReference type="STRING" id="1089455.MOPEL_073_00660"/>
<dbReference type="Pfam" id="PF05362">
    <property type="entry name" value="Lon_C"/>
    <property type="match status" value="1"/>
</dbReference>
<dbReference type="InterPro" id="IPR008269">
    <property type="entry name" value="Lon_proteolytic"/>
</dbReference>
<dbReference type="SMART" id="SM00228">
    <property type="entry name" value="PDZ"/>
    <property type="match status" value="1"/>
</dbReference>
<dbReference type="GO" id="GO:0030163">
    <property type="term" value="P:protein catabolic process"/>
    <property type="evidence" value="ECO:0007669"/>
    <property type="project" value="InterPro"/>
</dbReference>
<dbReference type="AlphaFoldDB" id="H5URR8"/>
<dbReference type="GO" id="GO:0004176">
    <property type="term" value="F:ATP-dependent peptidase activity"/>
    <property type="evidence" value="ECO:0007669"/>
    <property type="project" value="InterPro"/>
</dbReference>
<feature type="region of interest" description="Disordered" evidence="1">
    <location>
        <begin position="1"/>
        <end position="70"/>
    </location>
</feature>
<dbReference type="PANTHER" id="PTHR10046">
    <property type="entry name" value="ATP DEPENDENT LON PROTEASE FAMILY MEMBER"/>
    <property type="match status" value="1"/>
</dbReference>
<keyword evidence="2" id="KW-0472">Membrane</keyword>
<dbReference type="InterPro" id="IPR036034">
    <property type="entry name" value="PDZ_sf"/>
</dbReference>
<dbReference type="MEROPS" id="S16.012"/>
<protein>
    <recommendedName>
        <fullName evidence="3">PDZ domain-containing protein</fullName>
    </recommendedName>
</protein>
<organism evidence="4 5">
    <name type="scientific">Mobilicoccus pelagius NBRC 104925</name>
    <dbReference type="NCBI Taxonomy" id="1089455"/>
    <lineage>
        <taxon>Bacteria</taxon>
        <taxon>Bacillati</taxon>
        <taxon>Actinomycetota</taxon>
        <taxon>Actinomycetes</taxon>
        <taxon>Micrococcales</taxon>
        <taxon>Dermatophilaceae</taxon>
        <taxon>Mobilicoccus</taxon>
    </lineage>
</organism>
<dbReference type="Pfam" id="PF13180">
    <property type="entry name" value="PDZ_2"/>
    <property type="match status" value="1"/>
</dbReference>
<gene>
    <name evidence="4" type="ORF">MOPEL_073_00660</name>
</gene>